<reference key="2">
    <citation type="submission" date="2010-03" db="EMBL/GenBank/DDBJ databases">
        <authorList>
            <person name="Ma Z."/>
            <person name="Wang X."/>
            <person name="Liu H."/>
        </authorList>
    </citation>
    <scope>NUCLEOTIDE SEQUENCE</scope>
    <source>
        <strain>MP145</strain>
    </source>
</reference>
<dbReference type="Pfam" id="PF03305">
    <property type="entry name" value="Lipoprotein_X"/>
    <property type="match status" value="1"/>
</dbReference>
<dbReference type="InterPro" id="IPR004984">
    <property type="entry name" value="Mycoplasma_lipoprotein_cen_dom"/>
</dbReference>
<dbReference type="AlphaFoldDB" id="D5E6B5"/>
<dbReference type="NCBIfam" id="NF045826">
    <property type="entry name" value="lipo_P68"/>
    <property type="match status" value="1"/>
</dbReference>
<accession>D5E6B5</accession>
<protein>
    <submittedName>
        <fullName evidence="5">Putative membrane lipoprotein P80</fullName>
    </submittedName>
</protein>
<evidence type="ECO:0000256" key="2">
    <source>
        <dbReference type="SAM" id="SignalP"/>
    </source>
</evidence>
<dbReference type="OrthoDB" id="393769at2"/>
<gene>
    <name evidence="5" type="ordered locus">MCRO_0707</name>
</gene>
<evidence type="ECO:0000256" key="1">
    <source>
        <dbReference type="ARBA" id="ARBA00009031"/>
    </source>
</evidence>
<dbReference type="EMBL" id="CP001991">
    <property type="protein sequence ID" value="ADE19354.1"/>
    <property type="molecule type" value="Genomic_DNA"/>
</dbReference>
<dbReference type="HOGENOM" id="CLU_017227_1_0_14"/>
<evidence type="ECO:0000259" key="4">
    <source>
        <dbReference type="Pfam" id="PF03305"/>
    </source>
</evidence>
<name>D5E6B5_MYCCM</name>
<comment type="similarity">
    <text evidence="1">Belongs to the MG185/MG260 family.</text>
</comment>
<evidence type="ECO:0000313" key="5">
    <source>
        <dbReference type="EMBL" id="ADE19354.1"/>
    </source>
</evidence>
<feature type="domain" description="Mycoplasma lipoprotein C-terminal" evidence="3">
    <location>
        <begin position="567"/>
        <end position="711"/>
    </location>
</feature>
<sequence>MKLKSKKMIIGSATVLALTATAVSAISCGVNRFDTNDDNKVVIGVGLSKTGPQIFALEQLAEIYNNTEKDTPDFVPVSVESLGNSYGDVTSKVVQYMKVADKKQLPNMLLAYPTALASIAGYKMELNLADKTVTMNGKDKKETPVGDQYGITRNLFEEDFMTFNDRIAKVVPGNISALPFAKSSLVTALNGPVLSYVIETMTSNGATIKAEDKDFFDKIIAAGKGDRNYVVNLWGKVVEAEAKKSKDYVISREIFNNGTTLIDFAVRAQNLFENSKQNPKGSLHMLGIDDIAGFLATEVFAMTAKEKNDFKEFYIKLKEGNFIDYKPYEQKDTLAYKSLSKIAKTLLEAARQGAIYIGGNGAYSSTFQVKHQIGFAIGSTAGHDHNIKAEAKLGFDYSIEKVEIQYNTIWTLTQLGEQGTPNLVAEITQGKYKNKLFNSKATPKGKHDLFLATEKDDKDFADAIKNLDLNKNPMIFLGNKTLDNILAKDENQKHVKELGIVSVNTKSETSSEITKLYIVPNETTLNDKSFIVKFKLTTEGTVQKGELFVTNAPRKWEATDAMNAVYLQGPSLIAIHGNEKEDKATRKFIKWVTDTSKKFKFKFRTQNGAIYYLDKDGKMVYEKTKEGVLVPDAESKSGEFTALEYVSLQASYIVPYKGALEKPDKKANIFVKQTYEDFKKAITEAGWSLVEEPADSLTDAYRNVIVSTWKSPFTSILNGTENEPLATYENSILPKINSQSSPFDR</sequence>
<feature type="domain" description="Mycoplasma lipoprotein central" evidence="4">
    <location>
        <begin position="226"/>
        <end position="395"/>
    </location>
</feature>
<proteinExistence type="inferred from homology"/>
<keyword evidence="5" id="KW-0449">Lipoprotein</keyword>
<dbReference type="KEGG" id="mcd:MCRO_0707"/>
<evidence type="ECO:0000259" key="3">
    <source>
        <dbReference type="Pfam" id="PF03202"/>
    </source>
</evidence>
<evidence type="ECO:0000313" key="6">
    <source>
        <dbReference type="Proteomes" id="UP000001845"/>
    </source>
</evidence>
<dbReference type="eggNOG" id="COG1653">
    <property type="taxonomic scope" value="Bacteria"/>
</dbReference>
<dbReference type="InterPro" id="IPR004890">
    <property type="entry name" value="Lipoprotein_10_C"/>
</dbReference>
<dbReference type="STRING" id="512564.MCRO_0707"/>
<organism evidence="5 6">
    <name type="scientific">Mycoplasma crocodyli (strain ATCC 51981 / MP145)</name>
    <dbReference type="NCBI Taxonomy" id="512564"/>
    <lineage>
        <taxon>Bacteria</taxon>
        <taxon>Bacillati</taxon>
        <taxon>Mycoplasmatota</taxon>
        <taxon>Mollicutes</taxon>
        <taxon>Mycoplasmataceae</taxon>
        <taxon>Mycoplasma</taxon>
    </lineage>
</organism>
<reference evidence="6" key="1">
    <citation type="submission" date="2010-03" db="EMBL/GenBank/DDBJ databases">
        <title>The complete genome of Mycoplasma crocodyli MP145.</title>
        <authorList>
            <person name="Glass J.I."/>
            <person name="Durkin A.S."/>
            <person name="Hostetler J."/>
            <person name="Jackson J."/>
            <person name="Johnson J."/>
            <person name="May M.A."/>
            <person name="Paralanov V."/>
            <person name="Radune D."/>
            <person name="Szczypinski B."/>
            <person name="Brown D.R."/>
        </authorList>
    </citation>
    <scope>NUCLEOTIDE SEQUENCE [LARGE SCALE GENOMIC DNA]</scope>
    <source>
        <strain evidence="6">ATCC 51981 / MP145</strain>
    </source>
</reference>
<dbReference type="Proteomes" id="UP000001845">
    <property type="component" value="Chromosome"/>
</dbReference>
<dbReference type="RefSeq" id="WP_013054131.1">
    <property type="nucleotide sequence ID" value="NC_014014.1"/>
</dbReference>
<feature type="chain" id="PRO_5003071391" evidence="2">
    <location>
        <begin position="26"/>
        <end position="745"/>
    </location>
</feature>
<feature type="signal peptide" evidence="2">
    <location>
        <begin position="1"/>
        <end position="25"/>
    </location>
</feature>
<dbReference type="PROSITE" id="PS51257">
    <property type="entry name" value="PROKAR_LIPOPROTEIN"/>
    <property type="match status" value="1"/>
</dbReference>
<reference evidence="5 6" key="3">
    <citation type="journal article" date="2011" name="J. Bacteriol.">
        <title>Genome sequences of Mycoplasma alligatoris A21JP2T and Mycoplasma crocodyli MP145T.</title>
        <authorList>
            <person name="Brown D.R."/>
            <person name="Farmerie W.G."/>
            <person name="May M."/>
            <person name="Benders G.A."/>
            <person name="Durkin A.S."/>
            <person name="Hlavinka K."/>
            <person name="Hostetler J."/>
            <person name="Jackson J."/>
            <person name="Johnson J."/>
            <person name="Miller R.H."/>
            <person name="Paralanov V."/>
            <person name="Radune D."/>
            <person name="Szczypinski B."/>
            <person name="Glass J.I."/>
        </authorList>
    </citation>
    <scope>NUCLEOTIDE SEQUENCE [LARGE SCALE GENOMIC DNA]</scope>
    <source>
        <strain evidence="6">ATCC 51981 / MP145</strain>
    </source>
</reference>
<keyword evidence="2" id="KW-0732">Signal</keyword>
<dbReference type="Pfam" id="PF03202">
    <property type="entry name" value="Lipoprotein_10"/>
    <property type="match status" value="1"/>
</dbReference>
<keyword evidence="6" id="KW-1185">Reference proteome</keyword>
<dbReference type="InterPro" id="IPR054825">
    <property type="entry name" value="P68-like"/>
</dbReference>